<dbReference type="AlphaFoldDB" id="B7VJ46"/>
<protein>
    <submittedName>
        <fullName evidence="1">Polyribonucleotide nucleotidyltransferase</fullName>
    </submittedName>
</protein>
<sequence>MVRAITTREPGYPRNLAVDSQKLDCSNKYWKEQYGYYRHSLSKTLMYRVKQLLEGQLILKNWVKLTR</sequence>
<name>B7VJ46_VIBA3</name>
<dbReference type="EMBL" id="FM954972">
    <property type="protein sequence ID" value="CAV17500.1"/>
    <property type="molecule type" value="Genomic_DNA"/>
</dbReference>
<reference evidence="1 2" key="1">
    <citation type="submission" date="2009-02" db="EMBL/GenBank/DDBJ databases">
        <title>Vibrio splendidus str. LGP32 complete genome.</title>
        <authorList>
            <person name="Mazel D."/>
            <person name="Le Roux F."/>
        </authorList>
    </citation>
    <scope>NUCLEOTIDE SEQUENCE [LARGE SCALE GENOMIC DNA]</scope>
    <source>
        <strain evidence="1 2">LGP32</strain>
    </source>
</reference>
<dbReference type="Proteomes" id="UP000009100">
    <property type="component" value="Chromosome 1"/>
</dbReference>
<evidence type="ECO:0000313" key="1">
    <source>
        <dbReference type="EMBL" id="CAV17500.1"/>
    </source>
</evidence>
<accession>B7VJ46</accession>
<dbReference type="HOGENOM" id="CLU_2811342_0_0_6"/>
<proteinExistence type="predicted"/>
<evidence type="ECO:0000313" key="2">
    <source>
        <dbReference type="Proteomes" id="UP000009100"/>
    </source>
</evidence>
<dbReference type="KEGG" id="vsp:VS_0494"/>
<gene>
    <name evidence="1" type="ordered locus">VS_0494</name>
</gene>
<organism evidence="1 2">
    <name type="scientific">Vibrio atlanticus (strain LGP32)</name>
    <name type="common">Vibrio splendidus (strain Mel32)</name>
    <dbReference type="NCBI Taxonomy" id="575788"/>
    <lineage>
        <taxon>Bacteria</taxon>
        <taxon>Pseudomonadati</taxon>
        <taxon>Pseudomonadota</taxon>
        <taxon>Gammaproteobacteria</taxon>
        <taxon>Vibrionales</taxon>
        <taxon>Vibrionaceae</taxon>
        <taxon>Vibrio</taxon>
    </lineage>
</organism>